<comment type="similarity">
    <text evidence="1">Belongs to the class-IV pyridoxal-phosphate-dependent aminotransferase family.</text>
</comment>
<dbReference type="InterPro" id="IPR036038">
    <property type="entry name" value="Aminotransferase-like"/>
</dbReference>
<keyword evidence="2" id="KW-0808">Transferase</keyword>
<dbReference type="PANTHER" id="PTHR42743:SF11">
    <property type="entry name" value="AMINODEOXYCHORISMATE LYASE"/>
    <property type="match status" value="1"/>
</dbReference>
<dbReference type="SUPFAM" id="SSF56752">
    <property type="entry name" value="D-aminoacid aminotransferase-like PLP-dependent enzymes"/>
    <property type="match status" value="1"/>
</dbReference>
<dbReference type="InterPro" id="IPR050571">
    <property type="entry name" value="Class-IV_PLP-Dep_Aminotrnsfr"/>
</dbReference>
<dbReference type="InterPro" id="IPR043132">
    <property type="entry name" value="BCAT-like_C"/>
</dbReference>
<dbReference type="Pfam" id="PF01063">
    <property type="entry name" value="Aminotran_4"/>
    <property type="match status" value="1"/>
</dbReference>
<organism evidence="2 3">
    <name type="scientific">Vasconcelosia minhoensis LEGE 07310</name>
    <dbReference type="NCBI Taxonomy" id="915328"/>
    <lineage>
        <taxon>Bacteria</taxon>
        <taxon>Bacillati</taxon>
        <taxon>Cyanobacteriota</taxon>
        <taxon>Cyanophyceae</taxon>
        <taxon>Nodosilineales</taxon>
        <taxon>Cymatolegaceae</taxon>
        <taxon>Vasconcelosia</taxon>
        <taxon>Vasconcelosia minhoensis</taxon>
    </lineage>
</organism>
<keyword evidence="2" id="KW-0032">Aminotransferase</keyword>
<evidence type="ECO:0000313" key="3">
    <source>
        <dbReference type="Proteomes" id="UP000636505"/>
    </source>
</evidence>
<name>A0A8J7ALJ1_9CYAN</name>
<dbReference type="PANTHER" id="PTHR42743">
    <property type="entry name" value="AMINO-ACID AMINOTRANSFERASE"/>
    <property type="match status" value="1"/>
</dbReference>
<comment type="caution">
    <text evidence="2">The sequence shown here is derived from an EMBL/GenBank/DDBJ whole genome shotgun (WGS) entry which is preliminary data.</text>
</comment>
<accession>A0A8J7ALJ1</accession>
<dbReference type="Gene3D" id="3.30.470.10">
    <property type="match status" value="1"/>
</dbReference>
<proteinExistence type="inferred from homology"/>
<reference evidence="2" key="1">
    <citation type="submission" date="2020-10" db="EMBL/GenBank/DDBJ databases">
        <authorList>
            <person name="Castelo-Branco R."/>
            <person name="Eusebio N."/>
            <person name="Adriana R."/>
            <person name="Vieira A."/>
            <person name="Brugerolle De Fraissinette N."/>
            <person name="Rezende De Castro R."/>
            <person name="Schneider M.P."/>
            <person name="Vasconcelos V."/>
            <person name="Leao P.N."/>
        </authorList>
    </citation>
    <scope>NUCLEOTIDE SEQUENCE</scope>
    <source>
        <strain evidence="2">LEGE 07310</strain>
    </source>
</reference>
<dbReference type="EMBL" id="JADEXG010000084">
    <property type="protein sequence ID" value="MBE9080113.1"/>
    <property type="molecule type" value="Genomic_DNA"/>
</dbReference>
<dbReference type="GO" id="GO:0046394">
    <property type="term" value="P:carboxylic acid biosynthetic process"/>
    <property type="evidence" value="ECO:0007669"/>
    <property type="project" value="UniProtKB-ARBA"/>
</dbReference>
<dbReference type="InterPro" id="IPR001544">
    <property type="entry name" value="Aminotrans_IV"/>
</dbReference>
<sequence length="264" mass="30137">MFWFDGRLNQHSDMNLSADDPALKFGASVFTTMRLYERSLEHPLTYWEGHRDRVSHSLQTFHWPQPDWLRVYTGCTQLAEHYPVLRIAVFPDGRELITGRQLPADLATQQRQGVMAWVAEGYARSLPAHKTGNYLASWLAIQQARHHGASEVILTNPAGEWLETSTGNLWGWKDGHWWTPPLSCGILPGLVRQRLMAHLKQRVKEALWSSQWTAEFEAVAYSNCVVELLPIRTIIGPKTKLEYNPTHPALAELRQLFCQTDPGS</sequence>
<dbReference type="Gene3D" id="3.20.10.10">
    <property type="entry name" value="D-amino Acid Aminotransferase, subunit A, domain 2"/>
    <property type="match status" value="1"/>
</dbReference>
<dbReference type="Proteomes" id="UP000636505">
    <property type="component" value="Unassembled WGS sequence"/>
</dbReference>
<protein>
    <submittedName>
        <fullName evidence="2">Aminotransferase class IV</fullName>
    </submittedName>
</protein>
<dbReference type="GO" id="GO:0005829">
    <property type="term" value="C:cytosol"/>
    <property type="evidence" value="ECO:0007669"/>
    <property type="project" value="TreeGrafter"/>
</dbReference>
<gene>
    <name evidence="2" type="ORF">IQ241_22940</name>
</gene>
<dbReference type="AlphaFoldDB" id="A0A8J7ALJ1"/>
<evidence type="ECO:0000313" key="2">
    <source>
        <dbReference type="EMBL" id="MBE9080113.1"/>
    </source>
</evidence>
<keyword evidence="3" id="KW-1185">Reference proteome</keyword>
<dbReference type="InterPro" id="IPR043131">
    <property type="entry name" value="BCAT-like_N"/>
</dbReference>
<evidence type="ECO:0000256" key="1">
    <source>
        <dbReference type="ARBA" id="ARBA00009320"/>
    </source>
</evidence>
<dbReference type="GO" id="GO:0008483">
    <property type="term" value="F:transaminase activity"/>
    <property type="evidence" value="ECO:0007669"/>
    <property type="project" value="UniProtKB-KW"/>
</dbReference>